<dbReference type="RefSeq" id="WP_011225101.1">
    <property type="nucleotide sequence ID" value="NC_006400.1"/>
</dbReference>
<geneLocation type="plasmid" evidence="1">
    <name>pSKU146</name>
</geneLocation>
<name>Q5VCC2_SPIKU</name>
<reference evidence="1" key="1">
    <citation type="journal article" date="2005" name="Plasmid">
        <title>Cryptic plasmid pSKU146 from the wall-less plant pathogen Spiroplasma kunkelii encodes an adhesin and components of a type IV translocation-related conjugation system.</title>
        <authorList>
            <person name="Davis R.E."/>
            <person name="Dally E.L."/>
            <person name="Jomantiene R."/>
            <person name="Zhao Y."/>
            <person name="Roe B."/>
            <person name="Lin S."/>
            <person name="Shao J."/>
        </authorList>
    </citation>
    <scope>NUCLEOTIDE SEQUENCE</scope>
    <source>
        <strain evidence="1">CR2-3x</strain>
        <plasmid evidence="1">pSKU146</plasmid>
    </source>
</reference>
<dbReference type="AlphaFoldDB" id="Q5VCC2"/>
<protein>
    <submittedName>
        <fullName evidence="1">Uncharacterized protein</fullName>
    </submittedName>
</protein>
<organism evidence="1">
    <name type="scientific">Spiroplasma kunkelii CR2-3x</name>
    <dbReference type="NCBI Taxonomy" id="273035"/>
    <lineage>
        <taxon>Bacteria</taxon>
        <taxon>Bacillati</taxon>
        <taxon>Mycoplasmatota</taxon>
        <taxon>Mollicutes</taxon>
        <taxon>Entomoplasmatales</taxon>
        <taxon>Spiroplasmataceae</taxon>
        <taxon>Spiroplasma</taxon>
    </lineage>
</organism>
<proteinExistence type="predicted"/>
<keyword evidence="1" id="KW-0614">Plasmid</keyword>
<accession>Q5VCC2</accession>
<sequence>MNKKQRYRTNIFTVTTIILDGNTKEFKKHYIEACETEEDALNVIKGNINLVKEYNENSEPLWKILVCDYNGKDTDNGKLFLSTININNNEQRDIYLEWPEFRHY</sequence>
<gene>
    <name evidence="1" type="ORF">SKUN_p0070</name>
</gene>
<dbReference type="EMBL" id="AY528560">
    <property type="protein sequence ID" value="AAS59578.1"/>
    <property type="molecule type" value="Genomic_DNA"/>
</dbReference>
<evidence type="ECO:0000313" key="1">
    <source>
        <dbReference type="EMBL" id="AAS59578.1"/>
    </source>
</evidence>